<feature type="compositionally biased region" description="Acidic residues" evidence="2">
    <location>
        <begin position="98"/>
        <end position="144"/>
    </location>
</feature>
<sequence>MEKCEIDKCMKFTQQFVEQNVELEKNLELLKQTVAHLSNVEAKNKEKLVKFQSKYVELTQKLEDLREQVLLYKQKNLELEKNLRPFGKFKGAFFAESVGDETEHENDNEDDNGHEDEDDDDDNNNDNDNDNGNDNDNDENEDEDQHLNMYNDNDNESTPTEFTQSERGNVQTYTHTHTLSQNSDE</sequence>
<dbReference type="Proteomes" id="UP000023152">
    <property type="component" value="Unassembled WGS sequence"/>
</dbReference>
<accession>X6NHX5</accession>
<gene>
    <name evidence="3" type="ORF">RFI_12212</name>
</gene>
<reference evidence="3 4" key="1">
    <citation type="journal article" date="2013" name="Curr. Biol.">
        <title>The Genome of the Foraminiferan Reticulomyxa filosa.</title>
        <authorList>
            <person name="Glockner G."/>
            <person name="Hulsmann N."/>
            <person name="Schleicher M."/>
            <person name="Noegel A.A."/>
            <person name="Eichinger L."/>
            <person name="Gallinger C."/>
            <person name="Pawlowski J."/>
            <person name="Sierra R."/>
            <person name="Euteneuer U."/>
            <person name="Pillet L."/>
            <person name="Moustafa A."/>
            <person name="Platzer M."/>
            <person name="Groth M."/>
            <person name="Szafranski K."/>
            <person name="Schliwa M."/>
        </authorList>
    </citation>
    <scope>NUCLEOTIDE SEQUENCE [LARGE SCALE GENOMIC DNA]</scope>
</reference>
<evidence type="ECO:0000313" key="3">
    <source>
        <dbReference type="EMBL" id="ETO24937.1"/>
    </source>
</evidence>
<feature type="coiled-coil region" evidence="1">
    <location>
        <begin position="13"/>
        <end position="82"/>
    </location>
</feature>
<evidence type="ECO:0000256" key="2">
    <source>
        <dbReference type="SAM" id="MobiDB-lite"/>
    </source>
</evidence>
<comment type="caution">
    <text evidence="3">The sequence shown here is derived from an EMBL/GenBank/DDBJ whole genome shotgun (WGS) entry which is preliminary data.</text>
</comment>
<dbReference type="EMBL" id="ASPP01008851">
    <property type="protein sequence ID" value="ETO24937.1"/>
    <property type="molecule type" value="Genomic_DNA"/>
</dbReference>
<evidence type="ECO:0000256" key="1">
    <source>
        <dbReference type="SAM" id="Coils"/>
    </source>
</evidence>
<feature type="region of interest" description="Disordered" evidence="2">
    <location>
        <begin position="97"/>
        <end position="185"/>
    </location>
</feature>
<evidence type="ECO:0000313" key="4">
    <source>
        <dbReference type="Proteomes" id="UP000023152"/>
    </source>
</evidence>
<organism evidence="3 4">
    <name type="scientific">Reticulomyxa filosa</name>
    <dbReference type="NCBI Taxonomy" id="46433"/>
    <lineage>
        <taxon>Eukaryota</taxon>
        <taxon>Sar</taxon>
        <taxon>Rhizaria</taxon>
        <taxon>Retaria</taxon>
        <taxon>Foraminifera</taxon>
        <taxon>Monothalamids</taxon>
        <taxon>Reticulomyxidae</taxon>
        <taxon>Reticulomyxa</taxon>
    </lineage>
</organism>
<proteinExistence type="predicted"/>
<protein>
    <submittedName>
        <fullName evidence="3">Uncharacterized protein</fullName>
    </submittedName>
</protein>
<keyword evidence="1" id="KW-0175">Coiled coil</keyword>
<feature type="compositionally biased region" description="Polar residues" evidence="2">
    <location>
        <begin position="148"/>
        <end position="185"/>
    </location>
</feature>
<keyword evidence="4" id="KW-1185">Reference proteome</keyword>
<dbReference type="AlphaFoldDB" id="X6NHX5"/>
<name>X6NHX5_RETFI</name>